<dbReference type="InterPro" id="IPR052208">
    <property type="entry name" value="DmX-like/RAVE_component"/>
</dbReference>
<dbReference type="InterPro" id="IPR036322">
    <property type="entry name" value="WD40_repeat_dom_sf"/>
</dbReference>
<feature type="compositionally biased region" description="Low complexity" evidence="2">
    <location>
        <begin position="533"/>
        <end position="543"/>
    </location>
</feature>
<dbReference type="OrthoDB" id="342131at2759"/>
<dbReference type="Pfam" id="PF08007">
    <property type="entry name" value="JmjC_2"/>
    <property type="match status" value="1"/>
</dbReference>
<dbReference type="InterPro" id="IPR001680">
    <property type="entry name" value="WD40_rpt"/>
</dbReference>
<feature type="compositionally biased region" description="Low complexity" evidence="2">
    <location>
        <begin position="1445"/>
        <end position="1460"/>
    </location>
</feature>
<dbReference type="Gene3D" id="3.90.930.40">
    <property type="match status" value="1"/>
</dbReference>
<keyword evidence="5" id="KW-1185">Reference proteome</keyword>
<feature type="region of interest" description="Disordered" evidence="2">
    <location>
        <begin position="2143"/>
        <end position="2194"/>
    </location>
</feature>
<dbReference type="Pfam" id="PF12234">
    <property type="entry name" value="Rav1p_C"/>
    <property type="match status" value="1"/>
</dbReference>
<protein>
    <recommendedName>
        <fullName evidence="3">JmjC domain-containing protein</fullName>
    </recommendedName>
</protein>
<feature type="repeat" description="WD" evidence="1">
    <location>
        <begin position="3042"/>
        <end position="3083"/>
    </location>
</feature>
<dbReference type="SUPFAM" id="SSF50978">
    <property type="entry name" value="WD40 repeat-like"/>
    <property type="match status" value="2"/>
</dbReference>
<feature type="compositionally biased region" description="Low complexity" evidence="2">
    <location>
        <begin position="1172"/>
        <end position="1190"/>
    </location>
</feature>
<feature type="compositionally biased region" description="Acidic residues" evidence="2">
    <location>
        <begin position="2184"/>
        <end position="2194"/>
    </location>
</feature>
<dbReference type="SUPFAM" id="SSF51197">
    <property type="entry name" value="Clavaminate synthase-like"/>
    <property type="match status" value="1"/>
</dbReference>
<name>A0A813M340_9BILA</name>
<dbReference type="EMBL" id="CAJNOC010000052">
    <property type="protein sequence ID" value="CAF0710194.1"/>
    <property type="molecule type" value="Genomic_DNA"/>
</dbReference>
<organism evidence="4 5">
    <name type="scientific">Brachionus calyciflorus</name>
    <dbReference type="NCBI Taxonomy" id="104777"/>
    <lineage>
        <taxon>Eukaryota</taxon>
        <taxon>Metazoa</taxon>
        <taxon>Spiralia</taxon>
        <taxon>Gnathifera</taxon>
        <taxon>Rotifera</taxon>
        <taxon>Eurotatoria</taxon>
        <taxon>Monogononta</taxon>
        <taxon>Pseudotrocha</taxon>
        <taxon>Ploima</taxon>
        <taxon>Brachionidae</taxon>
        <taxon>Brachionus</taxon>
    </lineage>
</organism>
<dbReference type="SMART" id="SM00320">
    <property type="entry name" value="WD40"/>
    <property type="match status" value="12"/>
</dbReference>
<dbReference type="PROSITE" id="PS51184">
    <property type="entry name" value="JMJC"/>
    <property type="match status" value="1"/>
</dbReference>
<dbReference type="PROSITE" id="PS50294">
    <property type="entry name" value="WD_REPEATS_REGION"/>
    <property type="match status" value="1"/>
</dbReference>
<sequence length="3800" mass="434886">MNRHQVLTGAANNYENTVAIGSVGHNHFTTYGCGGNLIILSSNFDRVQIISSSKQNLDSIIRCIDCTLDTGKIAAAYGNKVFIFEPTPSAKKACHNIHYKWIEVGVIELESKVECVSWNSDGERILIGCSLGTIQMWAYNTDTDNRHSKDGDLKKNDQVKFSISDESDSYISSNKNSYSEKQINDQNSNTFIKIWETRVANSVKCVKFSPDGSLFASYGKNDRLVKIWHESATTTNLIETNHKIEYDFIYLAHPRAVTSISWRQISKFMPRGMISNSLITCCKDNICRIWTETVLPDDGLIQHLTGTQQTQNPTLSNQTGQNLESDHLNGTNINQNIGTTTSTNSYLSNSKSVRHKKKLFHKLQKMRIPSHFPHFTSKTNTYNPEKASSIHNQFSSNSNLSFLTSMGSNQLYSSNTDQVKTDKAPIAIPTHLSTNDFSSLQNKLGTTSSASSYQQTLSRAFHFHLAGLIDPEAASIPLHLLPNLNKHNSKDCKNFVVHWMQNKDFQFTYLSELFSKEICLKLKKIYQNKTNGSNSPPSMSSSNEDFNEFNKSKPNDHGLDSLLNINLDDETKNLLFGNSIDQKLDQMLKDWYSSHDVLFCIHPLDGSVLIWLVDWLDENMPGNIYRQAQVSFHAKLPYSFPVGDSFSLTNSIFLYIEPVKSNMEINEDESEYLYQPGVVNLVSKHNNGTLNLWRMQFQDNSKYQSLVNVTHLYRVCGHRFRVSDITSHPILPFLLTNSINDLNHNQSIDHNLNTKNEDSDFYEKFQKGLVIWGVEPVGPLGKSGGIFELARVDSTKPNAFENITWFPCFLPSSTLGTSSASPSTLFASTDASHITIYQAVFDARTLLHEQNKDSSNTSTKLTTSSSISSSIDSSIGASNTTEIPFNCFDIVSIQSTARPGCIIELEKLVDSSNISNWTKADLFHIYHENLINDKPKTPLLNTNSSQFDETYFLVLLEKRKKDGKIVQVIHMWKIMILSSPQNISEKNRLTIKSTRVCQQELRLPENVYVSCAATAAADLSSSAMFSQNKVPYLFTTACSDGILRFWSCHLKSGDEYEFFEWKLVNDKKSEINLNGYFPLAICCSYNSRLAVAYKQRFKDVKNYYIHIYECESSGGSEWKLEDVICLKNIILPEIDSGIDFDYIFGNSQPIRPARSTHSFKSILFGTSNQPANPSTVSNTSNTNNSSIASHNLPTIQSNSSFFIDNPQSIDSAANSKTPEIPSTAAKISIKRQFSNNSSSNEYTQFRHDTNSNHHPYNRNAHCKFKKSSLIKLDWASNENGSHLLTIGLGNKVFVYSCKTKHLNKTKPDNNQQQVTSTNYKIPITKNTILENDDKPKIISEDNVEINSDSLVEWAEIRSFELDSADDQQALPTQMKWVREGLLIIGLDTEMQVYSQWSPITNKQKAIQEETTKFENDDSKLKNLLSISSKNHSVLDLNKLNLKLTKDNNSTSSSRKQSKQSTEQDSFKLAKTRKIFDESQALELVQDSGLFMHANNVCPILPQYHPKQLIELMNSGKINRAKSILMHLTRCIIDNEFKTKNKRSNNSAEKKLKKRKMSLTNEMEIPEEQTLNFLSIDHIPPLPLFQLYAADSQIIINQDSNNSKEEKTMENNKDLFSQDNLQELSFRNDDFDFLNEEDKQKLIERQQQQEKLELKKNLLIETNYNFDQKVCKLLIEYLEYVQLNGLTSTDQMYLVALADTIVNVNCDLKSGKTSDSQDHLVDDCGFKFLLSLRSYNYLIRTLPIALRAKLKSIGVGTANFAWAFHSECEQDLLNQITNNNGDDSSVCLQWEDLRQYGIGWWLKTPNILKQLVEKIAKYSYQLKNDPLDSALFYLAMRKKGVLWALFKTAKDTRMSEFFKNDFNEPKWQTAALKNAFVLLGKQRFEHAAAFFLLANRLKDAIEVCLRNLNDIQLALVIIRLYCESNYEEQNNLIRDILTNEILNSKTADPFLTSMSYWFIKDYQNALNTLYDIDISHLDSLKTSTGLASLGNTKDSMISHVFNFYTFLKNHPLVLRQQQQQQQLNDNQNNLNFHQSKKVKEVSAVERRLHFIVGYYHLINGCPLLTLDVLTKLPKFLTIKKDLKINDEKKETKSLDVDESHTPNFDWTDSNIISKNKKEEEKVDLFDWSAPVTFTSNRFKDDELELEPDLKMSDDEEENEENLDKEDVQIKKENSVNEEQSKSKDEPEEDDKEEDTVDKIADTFAQQIKFISCLKILIEEMSNLANGFEVIGGQLRYYMYYWLDRETQLLRELGDYQDLNELVHLISFDDELIEDSYLINNNEDLKTNTPTSSYLLHEEVLNDQNLFQKKIKRLNKRKSWLRSNELLLRTLLSYCSLHSASAQGLISVKMELLLLMQELIEDRSTTVKQLHEPVPLQTTTTIPLLSASIASSKNMLAGPIQMLKRLSSDLLTTISSVSVVPTIFDYPIMITTIKEISVSLSSCIYQCLCDSDNVVYKFSEDSKQTKNAYLNAIGMGIQELSRNILYKSTNIIHGDSSRNSFRKRSFINADTIQSLPKNWPGISNLTKLLDRNNEDQEFPKLKILLFESLVAVYASLLINAFVFYDCSNLYRILSKEWKEKMWNKLFGGATQIEYKYKLSQNQISLDDENRKYRMKINARLGHRINSMSSSILNNNQTQNQASSNDEKVYKREKFIPPEISMVNFFLNKDGSDSIKEPTFELDDADSLNGDDSDNESDEIKRDPLDDDIDEKNLLEHMNPKSYSWFLMRYAILKYATYSITSFLPIIGIEQNEIAILSPLIHQIMKTFENWMQLLLVEMSSIHLNGPPENYLNVDSKKFSNESTPTINQPFPINFNGPKILKYQTLLEPDNTPFKNDKSTFGARRLWYFLVSKKCLHEFFIKNIFKRQQNASSNISAYSVISNSQLSSNNDSSLKKSEAFSDLSNMASVPSSNTSTAFKIVHKDQEAINSFCINERDKNMLALSTNREIIEMDMSNLLMNKSAGTMIDDDYEMEMLAYNSQIQGTRQTNYEQDIYVIGDSMNQIFNQNMNNSNDQFLGTNNQMKINSTNNVSRSIRSNSLANVVLKRNLKEVRKLASHPTLPYYLSGTSDSVVKLWHWGSTDPLSTIKQQEKTSSAKITQILFNSHGNKFGISDVDGYLHLYQLLGCSFKPYLTLRCHKNINDFLFVESSSILLTAGTVSDSYVVSLWDTLMPSNKTLIKSFKEQDVPSGTCAAYSPLSHLAYCGTRKGEVYVYDIRMHKKLSKFTAHESSVKAMALNSDEYLMATGSSEGTVKIWNLKTFELKHVFPNEHSKSSLIRSFNSGVNQIRFTNDDQLLSCGSDGTMVRNTESVESTKKQKIAPANSYLDFTNGKATFDSFISTDEINLETFMNEYWDKKPLLIKRSENKDWLDYIKKLFSLDILKSILDDDSKKIKYETDINLCKLVNGEKTVLNKKGIAKLSHVMDSFDNNKATIQFHQPQRFRNELWNLMEKFECFFGNLVGSNIYITPNDSQGLPPHHDDINAFVIQLEGKKHWLLYDPVLELPDDYCLVKDKKYLEKPILDIILEPGDILFFHRGIIHQANTPDLTNENESSSHSTHITISTYQNFNRMEYLLSTIEFAIRNSFKENLSLRQGLPIGFLKQDYFSQYLKKSLENLKIKENDCYPIELLRDFMSSRLPPFGISSKEEASLDHLTNIQKLDENLQIRLKYPEHVYYAIKSEKFDNDIEEAEEDEEDDEGEDDNKDDENDYKLLIFYSTKNLRKKHMMAKNTESLNLDQNCLKTEIECECLIKLLINNNENKWFTISNLKAMLQDSCIDKDKAEQMLRSFLISLKVENIIETQI</sequence>
<dbReference type="PROSITE" id="PS50082">
    <property type="entry name" value="WD_REPEATS_2"/>
    <property type="match status" value="2"/>
</dbReference>
<feature type="repeat" description="WD" evidence="1">
    <location>
        <begin position="3222"/>
        <end position="3263"/>
    </location>
</feature>
<dbReference type="InterPro" id="IPR015943">
    <property type="entry name" value="WD40/YVTN_repeat-like_dom_sf"/>
</dbReference>
<feature type="region of interest" description="Disordered" evidence="2">
    <location>
        <begin position="1170"/>
        <end position="1190"/>
    </location>
</feature>
<reference evidence="4" key="1">
    <citation type="submission" date="2021-02" db="EMBL/GenBank/DDBJ databases">
        <authorList>
            <person name="Nowell W R."/>
        </authorList>
    </citation>
    <scope>NUCLEOTIDE SEQUENCE</scope>
    <source>
        <strain evidence="4">Ploen Becks lab</strain>
    </source>
</reference>
<evidence type="ECO:0000256" key="2">
    <source>
        <dbReference type="SAM" id="MobiDB-lite"/>
    </source>
</evidence>
<keyword evidence="1" id="KW-0853">WD repeat</keyword>
<dbReference type="PANTHER" id="PTHR13950:SF9">
    <property type="entry name" value="RABCONNECTIN-3A"/>
    <property type="match status" value="1"/>
</dbReference>
<dbReference type="PANTHER" id="PTHR13950">
    <property type="entry name" value="RABCONNECTIN-RELATED"/>
    <property type="match status" value="1"/>
</dbReference>
<evidence type="ECO:0000256" key="1">
    <source>
        <dbReference type="PROSITE-ProRule" id="PRU00221"/>
    </source>
</evidence>
<feature type="region of interest" description="Disordered" evidence="2">
    <location>
        <begin position="1445"/>
        <end position="1465"/>
    </location>
</feature>
<dbReference type="Pfam" id="PF00400">
    <property type="entry name" value="WD40"/>
    <property type="match status" value="2"/>
</dbReference>
<dbReference type="InterPro" id="IPR022033">
    <property type="entry name" value="Rav1p_C"/>
</dbReference>
<dbReference type="GO" id="GO:0007035">
    <property type="term" value="P:vacuolar acidification"/>
    <property type="evidence" value="ECO:0007669"/>
    <property type="project" value="TreeGrafter"/>
</dbReference>
<feature type="region of interest" description="Disordered" evidence="2">
    <location>
        <begin position="530"/>
        <end position="550"/>
    </location>
</feature>
<feature type="compositionally biased region" description="Acidic residues" evidence="2">
    <location>
        <begin position="2677"/>
        <end position="2694"/>
    </location>
</feature>
<feature type="compositionally biased region" description="Basic and acidic residues" evidence="2">
    <location>
        <begin position="2163"/>
        <end position="2183"/>
    </location>
</feature>
<feature type="region of interest" description="Disordered" evidence="2">
    <location>
        <begin position="3683"/>
        <end position="3703"/>
    </location>
</feature>
<proteinExistence type="predicted"/>
<accession>A0A813M340</accession>
<feature type="domain" description="JmjC" evidence="3">
    <location>
        <begin position="3424"/>
        <end position="3582"/>
    </location>
</feature>
<evidence type="ECO:0000259" key="3">
    <source>
        <dbReference type="PROSITE" id="PS51184"/>
    </source>
</evidence>
<comment type="caution">
    <text evidence="4">The sequence shown here is derived from an EMBL/GenBank/DDBJ whole genome shotgun (WGS) entry which is preliminary data.</text>
</comment>
<evidence type="ECO:0000313" key="5">
    <source>
        <dbReference type="Proteomes" id="UP000663879"/>
    </source>
</evidence>
<dbReference type="PROSITE" id="PS51257">
    <property type="entry name" value="PROKAR_LIPOPROTEIN"/>
    <property type="match status" value="1"/>
</dbReference>
<dbReference type="GO" id="GO:0043291">
    <property type="term" value="C:RAVE complex"/>
    <property type="evidence" value="ECO:0007669"/>
    <property type="project" value="TreeGrafter"/>
</dbReference>
<gene>
    <name evidence="4" type="ORF">OXX778_LOCUS917</name>
</gene>
<dbReference type="InterPro" id="IPR003347">
    <property type="entry name" value="JmjC_dom"/>
</dbReference>
<dbReference type="Gene3D" id="2.60.120.650">
    <property type="entry name" value="Cupin"/>
    <property type="match status" value="1"/>
</dbReference>
<dbReference type="Gene3D" id="2.130.10.10">
    <property type="entry name" value="YVTN repeat-like/Quinoprotein amine dehydrogenase"/>
    <property type="match status" value="3"/>
</dbReference>
<feature type="region of interest" description="Disordered" evidence="2">
    <location>
        <begin position="2675"/>
        <end position="2702"/>
    </location>
</feature>
<dbReference type="Proteomes" id="UP000663879">
    <property type="component" value="Unassembled WGS sequence"/>
</dbReference>
<feature type="compositionally biased region" description="Acidic residues" evidence="2">
    <location>
        <begin position="2152"/>
        <end position="2162"/>
    </location>
</feature>
<evidence type="ECO:0000313" key="4">
    <source>
        <dbReference type="EMBL" id="CAF0710194.1"/>
    </source>
</evidence>